<comment type="caution">
    <text evidence="3">The sequence shown here is derived from an EMBL/GenBank/DDBJ whole genome shotgun (WGS) entry which is preliminary data.</text>
</comment>
<sequence length="257" mass="28040">MDLGHKGKTVIISGGSKGIGAGICQVFAQEGANLVINYHSNKETCLKLADRLSEEYGVKTAIVQGDVGKEKDVSAIFDCAMEHFGQVDILVNNAGRGVSKNFTDITLEDWNQCLNDNLTGQFLMSREFARRVIPTKRKGWIVNILSKASCTSTTKGRVCYVCNKAGETGLTHSMAVDLTGYGIHVNGVMPGFVMANTLKTQYETNREEFDRRVERVPLKRVGEPWEIGTMVAFLASEKCELAVGTCVDMTGGLLLGY</sequence>
<dbReference type="InterPro" id="IPR050259">
    <property type="entry name" value="SDR"/>
</dbReference>
<evidence type="ECO:0000256" key="1">
    <source>
        <dbReference type="ARBA" id="ARBA00006484"/>
    </source>
</evidence>
<comment type="similarity">
    <text evidence="1">Belongs to the short-chain dehydrogenases/reductases (SDR) family.</text>
</comment>
<evidence type="ECO:0000313" key="3">
    <source>
        <dbReference type="EMBL" id="MEQ2425203.1"/>
    </source>
</evidence>
<reference evidence="3 4" key="1">
    <citation type="submission" date="2024-03" db="EMBL/GenBank/DDBJ databases">
        <title>Human intestinal bacterial collection.</title>
        <authorList>
            <person name="Pauvert C."/>
            <person name="Hitch T.C.A."/>
            <person name="Clavel T."/>
        </authorList>
    </citation>
    <scope>NUCLEOTIDE SEQUENCE [LARGE SCALE GENOMIC DNA]</scope>
    <source>
        <strain evidence="3 4">CLA-SR-H021</strain>
    </source>
</reference>
<keyword evidence="2" id="KW-0753">Steroid metabolism</keyword>
<dbReference type="SUPFAM" id="SSF51735">
    <property type="entry name" value="NAD(P)-binding Rossmann-fold domains"/>
    <property type="match status" value="1"/>
</dbReference>
<evidence type="ECO:0000313" key="4">
    <source>
        <dbReference type="Proteomes" id="UP001454086"/>
    </source>
</evidence>
<dbReference type="RefSeq" id="WP_008721293.1">
    <property type="nucleotide sequence ID" value="NZ_JAJFDX010000011.1"/>
</dbReference>
<evidence type="ECO:0000256" key="2">
    <source>
        <dbReference type="ARBA" id="ARBA00023221"/>
    </source>
</evidence>
<dbReference type="InterPro" id="IPR002347">
    <property type="entry name" value="SDR_fam"/>
</dbReference>
<proteinExistence type="inferred from homology"/>
<dbReference type="PRINTS" id="PR00081">
    <property type="entry name" value="GDHRDH"/>
</dbReference>
<protein>
    <submittedName>
        <fullName evidence="3">SDR family oxidoreductase</fullName>
    </submittedName>
</protein>
<dbReference type="PANTHER" id="PTHR42879:SF2">
    <property type="entry name" value="3-OXOACYL-[ACYL-CARRIER-PROTEIN] REDUCTASE FABG"/>
    <property type="match status" value="1"/>
</dbReference>
<dbReference type="PRINTS" id="PR00080">
    <property type="entry name" value="SDRFAMILY"/>
</dbReference>
<dbReference type="EMBL" id="JBBMFM010000026">
    <property type="protein sequence ID" value="MEQ2425203.1"/>
    <property type="molecule type" value="Genomic_DNA"/>
</dbReference>
<dbReference type="InterPro" id="IPR036291">
    <property type="entry name" value="NAD(P)-bd_dom_sf"/>
</dbReference>
<name>A0ABV1D475_9FIRM</name>
<dbReference type="Proteomes" id="UP001454086">
    <property type="component" value="Unassembled WGS sequence"/>
</dbReference>
<dbReference type="PANTHER" id="PTHR42879">
    <property type="entry name" value="3-OXOACYL-(ACYL-CARRIER-PROTEIN) REDUCTASE"/>
    <property type="match status" value="1"/>
</dbReference>
<gene>
    <name evidence="3" type="ORF">WMQ36_09485</name>
</gene>
<keyword evidence="4" id="KW-1185">Reference proteome</keyword>
<keyword evidence="2" id="KW-0443">Lipid metabolism</keyword>
<organism evidence="3 4">
    <name type="scientific">Enterocloster hominis</name>
    <name type="common">ex Hitch et al. 2024</name>
    <dbReference type="NCBI Taxonomy" id="1917870"/>
    <lineage>
        <taxon>Bacteria</taxon>
        <taxon>Bacillati</taxon>
        <taxon>Bacillota</taxon>
        <taxon>Clostridia</taxon>
        <taxon>Lachnospirales</taxon>
        <taxon>Lachnospiraceae</taxon>
        <taxon>Enterocloster</taxon>
    </lineage>
</organism>
<dbReference type="Pfam" id="PF13561">
    <property type="entry name" value="adh_short_C2"/>
    <property type="match status" value="1"/>
</dbReference>
<dbReference type="Gene3D" id="3.40.50.720">
    <property type="entry name" value="NAD(P)-binding Rossmann-like Domain"/>
    <property type="match status" value="1"/>
</dbReference>
<accession>A0ABV1D475</accession>